<dbReference type="Gene3D" id="3.10.180.10">
    <property type="entry name" value="2,3-Dihydroxybiphenyl 1,2-Dioxygenase, domain 1"/>
    <property type="match status" value="1"/>
</dbReference>
<dbReference type="STRING" id="297244.SAMN05421639_101544"/>
<dbReference type="EMBL" id="UFVQ01000003">
    <property type="protein sequence ID" value="STC95828.1"/>
    <property type="molecule type" value="Genomic_DNA"/>
</dbReference>
<name>A0A376DVT7_CHRCU</name>
<reference evidence="1 2" key="1">
    <citation type="submission" date="2018-06" db="EMBL/GenBank/DDBJ databases">
        <authorList>
            <consortium name="Pathogen Informatics"/>
            <person name="Doyle S."/>
        </authorList>
    </citation>
    <scope>NUCLEOTIDE SEQUENCE [LARGE SCALE GENOMIC DNA]</scope>
    <source>
        <strain evidence="1 2">NCTC13533</strain>
    </source>
</reference>
<dbReference type="SUPFAM" id="SSF54593">
    <property type="entry name" value="Glyoxalase/Bleomycin resistance protein/Dihydroxybiphenyl dioxygenase"/>
    <property type="match status" value="1"/>
</dbReference>
<evidence type="ECO:0000313" key="2">
    <source>
        <dbReference type="Proteomes" id="UP000255224"/>
    </source>
</evidence>
<proteinExistence type="predicted"/>
<organism evidence="1 2">
    <name type="scientific">Chryseobacterium carnipullorum</name>
    <dbReference type="NCBI Taxonomy" id="1124835"/>
    <lineage>
        <taxon>Bacteria</taxon>
        <taxon>Pseudomonadati</taxon>
        <taxon>Bacteroidota</taxon>
        <taxon>Flavobacteriia</taxon>
        <taxon>Flavobacteriales</taxon>
        <taxon>Weeksellaceae</taxon>
        <taxon>Chryseobacterium group</taxon>
        <taxon>Chryseobacterium</taxon>
    </lineage>
</organism>
<dbReference type="InterPro" id="IPR029068">
    <property type="entry name" value="Glyas_Bleomycin-R_OHBP_Dase"/>
</dbReference>
<dbReference type="Proteomes" id="UP000255224">
    <property type="component" value="Unassembled WGS sequence"/>
</dbReference>
<evidence type="ECO:0008006" key="3">
    <source>
        <dbReference type="Google" id="ProtNLM"/>
    </source>
</evidence>
<gene>
    <name evidence="1" type="ORF">NCTC13533_02002</name>
</gene>
<dbReference type="RefSeq" id="WP_262511562.1">
    <property type="nucleotide sequence ID" value="NZ_CP033920.1"/>
</dbReference>
<sequence length="41" mass="4666">MNLVSMRMITANIESLVDFYQQVTGIQSIRYTPDFAELKAA</sequence>
<protein>
    <recommendedName>
        <fullName evidence="3">VOC family protein</fullName>
    </recommendedName>
</protein>
<accession>A0A376DVT7</accession>
<dbReference type="AlphaFoldDB" id="A0A376DVT7"/>
<evidence type="ECO:0000313" key="1">
    <source>
        <dbReference type="EMBL" id="STC95828.1"/>
    </source>
</evidence>